<feature type="compositionally biased region" description="Low complexity" evidence="1">
    <location>
        <begin position="163"/>
        <end position="188"/>
    </location>
</feature>
<dbReference type="RefSeq" id="WP_132130791.1">
    <property type="nucleotide sequence ID" value="NZ_CP042432.1"/>
</dbReference>
<organism evidence="3 4">
    <name type="scientific">Anseongella ginsenosidimutans</name>
    <dbReference type="NCBI Taxonomy" id="496056"/>
    <lineage>
        <taxon>Bacteria</taxon>
        <taxon>Pseudomonadati</taxon>
        <taxon>Bacteroidota</taxon>
        <taxon>Sphingobacteriia</taxon>
        <taxon>Sphingobacteriales</taxon>
        <taxon>Sphingobacteriaceae</taxon>
        <taxon>Anseongella</taxon>
    </lineage>
</organism>
<gene>
    <name evidence="3" type="ORF">EDD80_1263</name>
</gene>
<keyword evidence="2" id="KW-0812">Transmembrane</keyword>
<feature type="region of interest" description="Disordered" evidence="1">
    <location>
        <begin position="292"/>
        <end position="311"/>
    </location>
</feature>
<proteinExistence type="predicted"/>
<feature type="compositionally biased region" description="Polar residues" evidence="1">
    <location>
        <begin position="118"/>
        <end position="133"/>
    </location>
</feature>
<evidence type="ECO:0000256" key="1">
    <source>
        <dbReference type="SAM" id="MobiDB-lite"/>
    </source>
</evidence>
<evidence type="ECO:0000313" key="3">
    <source>
        <dbReference type="EMBL" id="TCS83889.1"/>
    </source>
</evidence>
<name>A0A4R3KJK2_9SPHI</name>
<evidence type="ECO:0000256" key="2">
    <source>
        <dbReference type="SAM" id="Phobius"/>
    </source>
</evidence>
<keyword evidence="4" id="KW-1185">Reference proteome</keyword>
<dbReference type="AlphaFoldDB" id="A0A4R3KJK2"/>
<comment type="caution">
    <text evidence="3">The sequence shown here is derived from an EMBL/GenBank/DDBJ whole genome shotgun (WGS) entry which is preliminary data.</text>
</comment>
<keyword evidence="2" id="KW-0472">Membrane</keyword>
<evidence type="ECO:0000313" key="4">
    <source>
        <dbReference type="Proteomes" id="UP000295807"/>
    </source>
</evidence>
<reference evidence="3 4" key="1">
    <citation type="submission" date="2019-03" db="EMBL/GenBank/DDBJ databases">
        <title>Genomic Encyclopedia of Type Strains, Phase IV (KMG-IV): sequencing the most valuable type-strain genomes for metagenomic binning, comparative biology and taxonomic classification.</title>
        <authorList>
            <person name="Goeker M."/>
        </authorList>
    </citation>
    <scope>NUCLEOTIDE SEQUENCE [LARGE SCALE GENOMIC DNA]</scope>
    <source>
        <strain evidence="3 4">DSM 21100</strain>
    </source>
</reference>
<keyword evidence="2" id="KW-1133">Transmembrane helix</keyword>
<feature type="region of interest" description="Disordered" evidence="1">
    <location>
        <begin position="93"/>
        <end position="264"/>
    </location>
</feature>
<sequence length="383" mass="40982">MQQQQDKEFDARLREKMQDFSVNPPAALWENIDEEINGPAIRKKKAGYAWLKIAASFCLLAAAGFWLYQYQGPFEKEIVSSLGEKDSITRSRRGGVTVFNRSRSQEESTQSESRQSENAQSESTQSGSAQSESGLEAAGPNKPAQNRTRQDESGQYGSGQVEAGQKTPPGKAAGKPGPGPVEKAAPEGSGLEIARRPGTGPGTTGRPTASPDNTGLRDRQPAEAGSTERFAPERSSSPAKAEVLTSAPSSSPVTERIDPMTETADPELAFLAPTAAELEGRSYGAPDVTERTALAGSRSNANEQFAAGKDGKKMVQLPEEIRELSGVGEALNMVASAIDRSEDKFIRVGKDADSGKWNGVRLDLGLLTISYNKPAKKSHKEKN</sequence>
<dbReference type="OrthoDB" id="790344at2"/>
<dbReference type="Proteomes" id="UP000295807">
    <property type="component" value="Unassembled WGS sequence"/>
</dbReference>
<dbReference type="EMBL" id="SMAD01000026">
    <property type="protein sequence ID" value="TCS83889.1"/>
    <property type="molecule type" value="Genomic_DNA"/>
</dbReference>
<feature type="compositionally biased region" description="Low complexity" evidence="1">
    <location>
        <begin position="107"/>
        <end position="117"/>
    </location>
</feature>
<protein>
    <submittedName>
        <fullName evidence="3">Uncharacterized protein</fullName>
    </submittedName>
</protein>
<feature type="transmembrane region" description="Helical" evidence="2">
    <location>
        <begin position="49"/>
        <end position="68"/>
    </location>
</feature>
<accession>A0A4R3KJK2</accession>